<organism evidence="9 10">
    <name type="scientific">Halorientalis brevis</name>
    <dbReference type="NCBI Taxonomy" id="1126241"/>
    <lineage>
        <taxon>Archaea</taxon>
        <taxon>Methanobacteriati</taxon>
        <taxon>Methanobacteriota</taxon>
        <taxon>Stenosarchaea group</taxon>
        <taxon>Halobacteria</taxon>
        <taxon>Halobacteriales</taxon>
        <taxon>Haloarculaceae</taxon>
        <taxon>Halorientalis</taxon>
    </lineage>
</organism>
<feature type="domain" description="DUF7282" evidence="8">
    <location>
        <begin position="701"/>
        <end position="805"/>
    </location>
</feature>
<feature type="domain" description="Type II secretion system protein GspF" evidence="7">
    <location>
        <begin position="484"/>
        <end position="608"/>
    </location>
</feature>
<feature type="transmembrane region" description="Helical" evidence="6">
    <location>
        <begin position="682"/>
        <end position="701"/>
    </location>
</feature>
<comment type="caution">
    <text evidence="9">The sequence shown here is derived from an EMBL/GenBank/DDBJ whole genome shotgun (WGS) entry which is preliminary data.</text>
</comment>
<feature type="transmembrane region" description="Helical" evidence="6">
    <location>
        <begin position="73"/>
        <end position="102"/>
    </location>
</feature>
<dbReference type="EMBL" id="JBHUDJ010000003">
    <property type="protein sequence ID" value="MFD1587607.1"/>
    <property type="molecule type" value="Genomic_DNA"/>
</dbReference>
<keyword evidence="10" id="KW-1185">Reference proteome</keyword>
<dbReference type="Pfam" id="PF23951">
    <property type="entry name" value="DUF7282"/>
    <property type="match status" value="1"/>
</dbReference>
<dbReference type="PANTHER" id="PTHR35402">
    <property type="entry name" value="INTEGRAL MEMBRANE PROTEIN-RELATED"/>
    <property type="match status" value="1"/>
</dbReference>
<feature type="transmembrane region" description="Helical" evidence="6">
    <location>
        <begin position="589"/>
        <end position="609"/>
    </location>
</feature>
<dbReference type="Gene3D" id="1.20.81.30">
    <property type="entry name" value="Type II secretion system (T2SS), domain F"/>
    <property type="match status" value="1"/>
</dbReference>
<dbReference type="InterPro" id="IPR055706">
    <property type="entry name" value="Slg1/2_DUF7282"/>
</dbReference>
<dbReference type="InterPro" id="IPR018076">
    <property type="entry name" value="T2SS_GspF_dom"/>
</dbReference>
<feature type="domain" description="Type II secretion system protein GspF" evidence="7">
    <location>
        <begin position="181"/>
        <end position="305"/>
    </location>
</feature>
<dbReference type="Pfam" id="PF00482">
    <property type="entry name" value="T2SSF"/>
    <property type="match status" value="2"/>
</dbReference>
<evidence type="ECO:0000256" key="1">
    <source>
        <dbReference type="ARBA" id="ARBA00004651"/>
    </source>
</evidence>
<proteinExistence type="predicted"/>
<keyword evidence="4 6" id="KW-1133">Transmembrane helix</keyword>
<dbReference type="AlphaFoldDB" id="A0ABD6CEF3"/>
<feature type="transmembrane region" description="Helical" evidence="6">
    <location>
        <begin position="6"/>
        <end position="29"/>
    </location>
</feature>
<evidence type="ECO:0000256" key="3">
    <source>
        <dbReference type="ARBA" id="ARBA00022692"/>
    </source>
</evidence>
<evidence type="ECO:0000313" key="9">
    <source>
        <dbReference type="EMBL" id="MFD1587607.1"/>
    </source>
</evidence>
<dbReference type="Proteomes" id="UP001597119">
    <property type="component" value="Unassembled WGS sequence"/>
</dbReference>
<accession>A0ABD6CEF3</accession>
<evidence type="ECO:0000256" key="4">
    <source>
        <dbReference type="ARBA" id="ARBA00022989"/>
    </source>
</evidence>
<feature type="transmembrane region" description="Helical" evidence="6">
    <location>
        <begin position="410"/>
        <end position="432"/>
    </location>
</feature>
<dbReference type="RefSeq" id="WP_247372666.1">
    <property type="nucleotide sequence ID" value="NZ_JALLGV010000001.1"/>
</dbReference>
<feature type="transmembrane region" description="Helical" evidence="6">
    <location>
        <begin position="131"/>
        <end position="153"/>
    </location>
</feature>
<feature type="transmembrane region" description="Helical" evidence="6">
    <location>
        <begin position="646"/>
        <end position="670"/>
    </location>
</feature>
<dbReference type="InterPro" id="IPR056569">
    <property type="entry name" value="ArlJ-like"/>
</dbReference>
<reference evidence="9 10" key="1">
    <citation type="journal article" date="2019" name="Int. J. Syst. Evol. Microbiol.">
        <title>The Global Catalogue of Microorganisms (GCM) 10K type strain sequencing project: providing services to taxonomists for standard genome sequencing and annotation.</title>
        <authorList>
            <consortium name="The Broad Institute Genomics Platform"/>
            <consortium name="The Broad Institute Genome Sequencing Center for Infectious Disease"/>
            <person name="Wu L."/>
            <person name="Ma J."/>
        </authorList>
    </citation>
    <scope>NUCLEOTIDE SEQUENCE [LARGE SCALE GENOMIC DNA]</scope>
    <source>
        <strain evidence="9 10">CGMCC 1.12125</strain>
    </source>
</reference>
<protein>
    <submittedName>
        <fullName evidence="9">Type II secretion system F family protein</fullName>
    </submittedName>
</protein>
<feature type="transmembrane region" description="Helical" evidence="6">
    <location>
        <begin position="290"/>
        <end position="311"/>
    </location>
</feature>
<evidence type="ECO:0000256" key="2">
    <source>
        <dbReference type="ARBA" id="ARBA00022475"/>
    </source>
</evidence>
<evidence type="ECO:0000256" key="6">
    <source>
        <dbReference type="SAM" id="Phobius"/>
    </source>
</evidence>
<keyword evidence="2" id="KW-1003">Cell membrane</keyword>
<dbReference type="GO" id="GO:0005886">
    <property type="term" value="C:plasma membrane"/>
    <property type="evidence" value="ECO:0007669"/>
    <property type="project" value="UniProtKB-SubCell"/>
</dbReference>
<feature type="transmembrane region" description="Helical" evidence="6">
    <location>
        <begin position="317"/>
        <end position="339"/>
    </location>
</feature>
<evidence type="ECO:0000259" key="8">
    <source>
        <dbReference type="Pfam" id="PF23951"/>
    </source>
</evidence>
<dbReference type="InterPro" id="IPR042094">
    <property type="entry name" value="T2SS_GspF_sf"/>
</dbReference>
<evidence type="ECO:0000259" key="7">
    <source>
        <dbReference type="Pfam" id="PF00482"/>
    </source>
</evidence>
<comment type="subcellular location">
    <subcellularLocation>
        <location evidence="1">Cell membrane</location>
        <topology evidence="1">Multi-pass membrane protein</topology>
    </subcellularLocation>
</comment>
<gene>
    <name evidence="9" type="ORF">ACFR9U_11470</name>
</gene>
<dbReference type="PANTHER" id="PTHR35402:SF1">
    <property type="entry name" value="TYPE II SECRETION SYSTEM PROTEIN GSPF DOMAIN-CONTAINING PROTEIN"/>
    <property type="match status" value="1"/>
</dbReference>
<keyword evidence="3 6" id="KW-0812">Transmembrane</keyword>
<name>A0ABD6CEF3_9EURY</name>
<evidence type="ECO:0000256" key="5">
    <source>
        <dbReference type="ARBA" id="ARBA00023136"/>
    </source>
</evidence>
<feature type="transmembrane region" description="Helical" evidence="6">
    <location>
        <begin position="452"/>
        <end position="470"/>
    </location>
</feature>
<evidence type="ECO:0000313" key="10">
    <source>
        <dbReference type="Proteomes" id="UP001597119"/>
    </source>
</evidence>
<sequence>MVSPLALLPLLVALVLVSLIVVAGTSAGANRHFKRIARVLFGRFVDESHLERKRLLQSAYVAETYNVYAAKSYLYAVLIAIAGGVIGAYVLGGLVLAVPLIGDLVAGLPNTMTAALGQPSTWSVELSDSGWLVLMIGGGLVSGILSGVVSYSLRWRLLAGRAEARRRRINESLPRTVAFLYAQSRGGMAFPAIMRTLATNRNVYGETAAEISVAAREMDLFGTDMISAIKRMAHRTPSEDFKTFSENLSSVLQSGQNLPSFLHDQYERYQEEAEERQEEILELLATMAEAYVTVLVAGTLFLITVLLVFGLTTTSTLGILQLLGYLAIPLANLGFMVFLNQRLELLGIGNESDASALDETELLADTDVSARDLQATDGGTTPTLADNLERLELYDRLERIQRIIRRPLQVVFWNPTSILYVTVPLALCVTVVRLPTAFTGIGINVRALDDIVIQALLFVLGTYALVRFVYKRRINRIESASPEFLERLASLNEAGMSVVESFDRVRGSDLGALSEELERIWADITLGANVEDALVRFGRRVQTTPITRAVTLLSNAMRASGNIGRVLRIAATQARADLRMKRQRRRQMLTYLVVIYVSFLVFLVIIIAVQEVLVPSLPDSVPTPDSNNRLGVNADQITRFGEVNKAAYTLVFFHTALIQGLLSGLIGGQIGEGTVRDGVKHAFVLLGVAYVAFILLSSPVASIQFEQQFGGETVTVDSVSLSDGGYVVLHLYTPTGDVIGRSQYLEPGTHDDVEIRVNRELPDDVTVVAVPHLDTNDNQQFDYAGGETDRIYPPRIEAVKAEAEIQ</sequence>
<keyword evidence="5 6" id="KW-0472">Membrane</keyword>